<dbReference type="HOGENOM" id="CLU_1893400_0_0_6"/>
<reference evidence="2 3" key="1">
    <citation type="submission" date="2015-02" db="EMBL/GenBank/DDBJ databases">
        <title>Complete genome sequence of Kangiella geojedonensis strain YCS-5T.</title>
        <authorList>
            <person name="Kim K.M."/>
        </authorList>
    </citation>
    <scope>NUCLEOTIDE SEQUENCE [LARGE SCALE GENOMIC DNA]</scope>
    <source>
        <strain evidence="2 3">YCS-5</strain>
    </source>
</reference>
<accession>A0A0F6TRH1</accession>
<organism evidence="2 3">
    <name type="scientific">Kangiella geojedonensis</name>
    <dbReference type="NCBI Taxonomy" id="914150"/>
    <lineage>
        <taxon>Bacteria</taxon>
        <taxon>Pseudomonadati</taxon>
        <taxon>Pseudomonadota</taxon>
        <taxon>Gammaproteobacteria</taxon>
        <taxon>Kangiellales</taxon>
        <taxon>Kangiellaceae</taxon>
        <taxon>Kangiella</taxon>
    </lineage>
</organism>
<sequence>MVKIISAFIALTLGASLQSAQLRTVELEKQPTKLVLINSSSLETAGKGLKIKSQIQKELGVKLKLDNTLSSKKAKRYVADRAITPQEQTRLEKLFNAGDKKAVIFVVSGPVGQNKLDTSVQDKKRNNRNSKSLR</sequence>
<evidence type="ECO:0000313" key="2">
    <source>
        <dbReference type="EMBL" id="AKE52607.1"/>
    </source>
</evidence>
<evidence type="ECO:0000313" key="3">
    <source>
        <dbReference type="Proteomes" id="UP000034071"/>
    </source>
</evidence>
<dbReference type="Proteomes" id="UP000034071">
    <property type="component" value="Chromosome"/>
</dbReference>
<dbReference type="AlphaFoldDB" id="A0A0F6TRH1"/>
<protein>
    <submittedName>
        <fullName evidence="2">Uncharacterized protein</fullName>
    </submittedName>
</protein>
<feature type="compositionally biased region" description="Basic residues" evidence="1">
    <location>
        <begin position="125"/>
        <end position="134"/>
    </location>
</feature>
<name>A0A0F6TRH1_9GAMM</name>
<feature type="region of interest" description="Disordered" evidence="1">
    <location>
        <begin position="113"/>
        <end position="134"/>
    </location>
</feature>
<dbReference type="KEGG" id="kge:TQ33_1665"/>
<evidence type="ECO:0000256" key="1">
    <source>
        <dbReference type="SAM" id="MobiDB-lite"/>
    </source>
</evidence>
<keyword evidence="3" id="KW-1185">Reference proteome</keyword>
<dbReference type="STRING" id="914150.TQ33_1665"/>
<gene>
    <name evidence="2" type="ORF">TQ33_1665</name>
</gene>
<dbReference type="EMBL" id="CP010975">
    <property type="protein sequence ID" value="AKE52607.1"/>
    <property type="molecule type" value="Genomic_DNA"/>
</dbReference>
<proteinExistence type="predicted"/>